<evidence type="ECO:0000313" key="1">
    <source>
        <dbReference type="EMBL" id="QUX20733.1"/>
    </source>
</evidence>
<gene>
    <name evidence="1" type="ORF">KGD84_19840</name>
</gene>
<organism evidence="1 2">
    <name type="scientific">Nocardiopsis changdeensis</name>
    <dbReference type="NCBI Taxonomy" id="2831969"/>
    <lineage>
        <taxon>Bacteria</taxon>
        <taxon>Bacillati</taxon>
        <taxon>Actinomycetota</taxon>
        <taxon>Actinomycetes</taxon>
        <taxon>Streptosporangiales</taxon>
        <taxon>Nocardiopsidaceae</taxon>
        <taxon>Nocardiopsis</taxon>
    </lineage>
</organism>
<protein>
    <submittedName>
        <fullName evidence="1">Uncharacterized protein</fullName>
    </submittedName>
</protein>
<dbReference type="Proteomes" id="UP000676079">
    <property type="component" value="Chromosome"/>
</dbReference>
<keyword evidence="2" id="KW-1185">Reference proteome</keyword>
<accession>A0ABX8BH99</accession>
<reference evidence="1 2" key="1">
    <citation type="submission" date="2021-05" db="EMBL/GenBank/DDBJ databases">
        <title>Direct Submission.</title>
        <authorList>
            <person name="Li K."/>
            <person name="Gao J."/>
        </authorList>
    </citation>
    <scope>NUCLEOTIDE SEQUENCE [LARGE SCALE GENOMIC DNA]</scope>
    <source>
        <strain evidence="1 2">Mg02</strain>
    </source>
</reference>
<evidence type="ECO:0000313" key="2">
    <source>
        <dbReference type="Proteomes" id="UP000676079"/>
    </source>
</evidence>
<dbReference type="EMBL" id="CP074133">
    <property type="protein sequence ID" value="QUX20733.1"/>
    <property type="molecule type" value="Genomic_DNA"/>
</dbReference>
<dbReference type="RefSeq" id="WP_220561930.1">
    <property type="nucleotide sequence ID" value="NZ_CP074133.1"/>
</dbReference>
<name>A0ABX8BH99_9ACTN</name>
<sequence>MAQAPRTVELSPVGEVELRASVTVTPTAWGTRFDWTCDYPASGGDEGIVYTLVLVDEEGGRSTAATWSWSESGSPSGLGASTALPLDRIDSVEIGLAGTEGALASGRV</sequence>
<proteinExistence type="predicted"/>